<dbReference type="PANTHER" id="PTHR48154:SF1">
    <property type="entry name" value="PROTEIN, PUTATIVE-RELATED"/>
    <property type="match status" value="1"/>
</dbReference>
<evidence type="ECO:0000259" key="1">
    <source>
        <dbReference type="Pfam" id="PF24924"/>
    </source>
</evidence>
<evidence type="ECO:0000313" key="2">
    <source>
        <dbReference type="EMBL" id="RDX74174.1"/>
    </source>
</evidence>
<name>A0A371F796_MUCPR</name>
<proteinExistence type="predicted"/>
<dbReference type="Pfam" id="PF24924">
    <property type="entry name" value="DUF7745"/>
    <property type="match status" value="1"/>
</dbReference>
<feature type="non-terminal residue" evidence="2">
    <location>
        <position position="1"/>
    </location>
</feature>
<feature type="domain" description="DUF7745" evidence="1">
    <location>
        <begin position="1"/>
        <end position="202"/>
    </location>
</feature>
<gene>
    <name evidence="2" type="ORF">CR513_46104</name>
</gene>
<dbReference type="InterPro" id="IPR056647">
    <property type="entry name" value="DUF7745"/>
</dbReference>
<dbReference type="EMBL" id="QJKJ01010261">
    <property type="protein sequence ID" value="RDX74174.1"/>
    <property type="molecule type" value="Genomic_DNA"/>
</dbReference>
<dbReference type="AlphaFoldDB" id="A0A371F796"/>
<dbReference type="OrthoDB" id="1739044at2759"/>
<sequence length="202" mass="23527">MAKLLRVPKSEVLRQKKNQNELEGIPRESLEERLQQLQREEDWPTFIGIYGLLIYGIVLFPQIEDYMDLAAIDVILGKHDRGENPIIAVLANTYYTLDYCYRKNGKGLRCCTSLLYMWMTAHLFHGKKKTTCPIEDHRWSCIRPLAKAKWATRLDEATEKTIRWYPQWNKREDVIIKCGGFPNIPLMGTKGAINCNPKLTLR</sequence>
<protein>
    <recommendedName>
        <fullName evidence="1">DUF7745 domain-containing protein</fullName>
    </recommendedName>
</protein>
<dbReference type="Proteomes" id="UP000257109">
    <property type="component" value="Unassembled WGS sequence"/>
</dbReference>
<keyword evidence="3" id="KW-1185">Reference proteome</keyword>
<organism evidence="2 3">
    <name type="scientific">Mucuna pruriens</name>
    <name type="common">Velvet bean</name>
    <name type="synonym">Dolichos pruriens</name>
    <dbReference type="NCBI Taxonomy" id="157652"/>
    <lineage>
        <taxon>Eukaryota</taxon>
        <taxon>Viridiplantae</taxon>
        <taxon>Streptophyta</taxon>
        <taxon>Embryophyta</taxon>
        <taxon>Tracheophyta</taxon>
        <taxon>Spermatophyta</taxon>
        <taxon>Magnoliopsida</taxon>
        <taxon>eudicotyledons</taxon>
        <taxon>Gunneridae</taxon>
        <taxon>Pentapetalae</taxon>
        <taxon>rosids</taxon>
        <taxon>fabids</taxon>
        <taxon>Fabales</taxon>
        <taxon>Fabaceae</taxon>
        <taxon>Papilionoideae</taxon>
        <taxon>50 kb inversion clade</taxon>
        <taxon>NPAAA clade</taxon>
        <taxon>indigoferoid/millettioid clade</taxon>
        <taxon>Phaseoleae</taxon>
        <taxon>Mucuna</taxon>
    </lineage>
</organism>
<reference evidence="2" key="1">
    <citation type="submission" date="2018-05" db="EMBL/GenBank/DDBJ databases">
        <title>Draft genome of Mucuna pruriens seed.</title>
        <authorList>
            <person name="Nnadi N.E."/>
            <person name="Vos R."/>
            <person name="Hasami M.H."/>
            <person name="Devisetty U.K."/>
            <person name="Aguiy J.C."/>
        </authorList>
    </citation>
    <scope>NUCLEOTIDE SEQUENCE [LARGE SCALE GENOMIC DNA]</scope>
    <source>
        <strain evidence="2">JCA_2017</strain>
    </source>
</reference>
<dbReference type="PANTHER" id="PTHR48154">
    <property type="entry name" value="PROTEIN, PUTATIVE-RELATED"/>
    <property type="match status" value="1"/>
</dbReference>
<accession>A0A371F796</accession>
<comment type="caution">
    <text evidence="2">The sequence shown here is derived from an EMBL/GenBank/DDBJ whole genome shotgun (WGS) entry which is preliminary data.</text>
</comment>
<evidence type="ECO:0000313" key="3">
    <source>
        <dbReference type="Proteomes" id="UP000257109"/>
    </source>
</evidence>